<comment type="caution">
    <text evidence="1">The sequence shown here is derived from an EMBL/GenBank/DDBJ whole genome shotgun (WGS) entry which is preliminary data.</text>
</comment>
<dbReference type="InterPro" id="IPR008878">
    <property type="entry name" value="Transposase_IS66_Orf2"/>
</dbReference>
<dbReference type="PANTHER" id="PTHR36455:SF1">
    <property type="entry name" value="BLR8292 PROTEIN"/>
    <property type="match status" value="1"/>
</dbReference>
<organism evidence="1 2">
    <name type="scientific">Candidatus Magnetobacterium casense</name>
    <dbReference type="NCBI Taxonomy" id="1455061"/>
    <lineage>
        <taxon>Bacteria</taxon>
        <taxon>Pseudomonadati</taxon>
        <taxon>Nitrospirota</taxon>
        <taxon>Thermodesulfovibrionia</taxon>
        <taxon>Thermodesulfovibrionales</taxon>
        <taxon>Candidatus Magnetobacteriaceae</taxon>
        <taxon>Candidatus Magnetobacterium</taxon>
    </lineage>
</organism>
<name>A0ABS6S2H9_9BACT</name>
<dbReference type="PANTHER" id="PTHR36455">
    <property type="match status" value="1"/>
</dbReference>
<protein>
    <submittedName>
        <fullName evidence="1">IS66 family insertion sequence element accessory protein TnpB</fullName>
    </submittedName>
</protein>
<gene>
    <name evidence="1" type="primary">tnpB</name>
    <name evidence="1" type="ORF">HWQ67_15810</name>
</gene>
<dbReference type="RefSeq" id="WP_218253652.1">
    <property type="nucleotide sequence ID" value="NZ_JABXWD010000426.1"/>
</dbReference>
<accession>A0ABS6S2H9</accession>
<sequence length="117" mass="14179">MQGLEHFSEIYLHREPVDMRKSINGLSVIVLEEMGERMTEGRLFVFMSRCRRRLKILYWDRTGFALWYKRLERERFYWSHGEEDEVIGVSTEELGRLLLGFDIFQKPHEYLRYEGIG</sequence>
<evidence type="ECO:0000313" key="1">
    <source>
        <dbReference type="EMBL" id="MBV6343046.1"/>
    </source>
</evidence>
<evidence type="ECO:0000313" key="2">
    <source>
        <dbReference type="Proteomes" id="UP001196980"/>
    </source>
</evidence>
<dbReference type="EMBL" id="JABXWD010000426">
    <property type="protein sequence ID" value="MBV6343046.1"/>
    <property type="molecule type" value="Genomic_DNA"/>
</dbReference>
<proteinExistence type="predicted"/>
<reference evidence="1 2" key="1">
    <citation type="journal article" date="2020" name="J Geophys Res Biogeosci">
        <title>Magnetotaxis as an Adaptation to Enable Bacterial Shuttling of Microbial Sulfur and Sulfur Cycling Across Aquatic Oxic#Anoxic Interfaces.</title>
        <authorList>
            <person name="Li J."/>
            <person name="Liu P."/>
            <person name="Wang J."/>
            <person name="Roberts A.P."/>
            <person name="Pan Y."/>
        </authorList>
    </citation>
    <scope>NUCLEOTIDE SEQUENCE [LARGE SCALE GENOMIC DNA]</scope>
    <source>
        <strain evidence="1 2">MYR-1_YQ</strain>
    </source>
</reference>
<keyword evidence="2" id="KW-1185">Reference proteome</keyword>
<dbReference type="Proteomes" id="UP001196980">
    <property type="component" value="Unassembled WGS sequence"/>
</dbReference>
<dbReference type="Pfam" id="PF05717">
    <property type="entry name" value="TnpB_IS66"/>
    <property type="match status" value="1"/>
</dbReference>
<dbReference type="NCBIfam" id="NF033819">
    <property type="entry name" value="IS66_TnpB"/>
    <property type="match status" value="1"/>
</dbReference>